<dbReference type="AlphaFoldDB" id="A0AAJ5WWT1"/>
<accession>A0AAJ5WWT1</accession>
<reference evidence="2" key="1">
    <citation type="submission" date="2023-03" db="EMBL/GenBank/DDBJ databases">
        <title>Andean soil-derived lignocellulolytic bacterial consortium as a source of novel taxa and putative plastic-active enzymes.</title>
        <authorList>
            <person name="Diaz-Garcia L."/>
            <person name="Chuvochina M."/>
            <person name="Feuerriegel G."/>
            <person name="Bunk B."/>
            <person name="Sproer C."/>
            <person name="Streit W.R."/>
            <person name="Rodriguez L.M."/>
            <person name="Overmann J."/>
            <person name="Jimenez D.J."/>
        </authorList>
    </citation>
    <scope>NUCLEOTIDE SEQUENCE</scope>
    <source>
        <strain evidence="2">MAG 7</strain>
    </source>
</reference>
<sequence length="560" mass="57796">MKIVLLILSGVVLANTAQAQLIYGIKGDSIRIYNGTCNAELIVENSSMNVSGFLINNGNGRTRFQSGLIRLNDSLYLIGKDTLNFNKSASSIKWFKGSISRIGTSYIGITSGPSGTGTAEGTSSNLNNIYIGLTAGNENTSGANNVFLGPTAGSRNTTGAYNVYLGNGAGGANTTGINNIVLGALSGAYGNAGANNICIGFAVPGNNVENSIYIGRSTSGLNRYGGGNNIAIGTTASSHAPRIFRTISIGDSAGYSKSHTTGNTISNNVFIGASSGKLYSLGINNTAIGAYTAEQFNNGDLNSLYGFYSGNGLMNGFYNCLFGDSSGFALADISQSTFFGSGSGKANAAGIRNVFLGYRSGIMNTSGSNNSFLGHSAGNSNVTGNNSVFLGSNAGDSANAGNNNLIIGSSAQLPVSTGNDQINIGNYLYKDASGNLGVGLINPSYKLHSATSGKFEAALTTRGRITAFISKTSSYILNNTDEFVAANATALPFTIILPTAQGKVGQTYTIKKVDASANAVTLVASSSQRIDGEPEYQLTAQWKCITVVSDGINWMVQANK</sequence>
<proteinExistence type="predicted"/>
<keyword evidence="1" id="KW-0732">Signal</keyword>
<evidence type="ECO:0000313" key="2">
    <source>
        <dbReference type="EMBL" id="WEK38022.1"/>
    </source>
</evidence>
<organism evidence="2 3">
    <name type="scientific">Candidatus Pseudobacter hemicellulosilyticus</name>
    <dbReference type="NCBI Taxonomy" id="3121375"/>
    <lineage>
        <taxon>Bacteria</taxon>
        <taxon>Pseudomonadati</taxon>
        <taxon>Bacteroidota</taxon>
        <taxon>Chitinophagia</taxon>
        <taxon>Chitinophagales</taxon>
        <taxon>Chitinophagaceae</taxon>
        <taxon>Pseudobacter</taxon>
    </lineage>
</organism>
<dbReference type="Proteomes" id="UP001220610">
    <property type="component" value="Chromosome"/>
</dbReference>
<dbReference type="EMBL" id="CP119311">
    <property type="protein sequence ID" value="WEK38022.1"/>
    <property type="molecule type" value="Genomic_DNA"/>
</dbReference>
<evidence type="ECO:0008006" key="4">
    <source>
        <dbReference type="Google" id="ProtNLM"/>
    </source>
</evidence>
<evidence type="ECO:0000256" key="1">
    <source>
        <dbReference type="SAM" id="SignalP"/>
    </source>
</evidence>
<evidence type="ECO:0000313" key="3">
    <source>
        <dbReference type="Proteomes" id="UP001220610"/>
    </source>
</evidence>
<feature type="signal peptide" evidence="1">
    <location>
        <begin position="1"/>
        <end position="19"/>
    </location>
</feature>
<gene>
    <name evidence="2" type="ORF">P0Y53_10970</name>
</gene>
<feature type="chain" id="PRO_5042543444" description="T9SS C-terminal target domain-containing protein" evidence="1">
    <location>
        <begin position="20"/>
        <end position="560"/>
    </location>
</feature>
<protein>
    <recommendedName>
        <fullName evidence="4">T9SS C-terminal target domain-containing protein</fullName>
    </recommendedName>
</protein>
<name>A0AAJ5WWT1_9BACT</name>